<name>A0A1G6CM64_9BACT</name>
<dbReference type="Pfam" id="PF12784">
    <property type="entry name" value="PDDEXK_2"/>
    <property type="match status" value="1"/>
</dbReference>
<evidence type="ECO:0000313" key="1">
    <source>
        <dbReference type="EMBL" id="SDB33956.1"/>
    </source>
</evidence>
<accession>A0A1G6CM64</accession>
<dbReference type="STRING" id="617002.SAMN05660653_01633"/>
<dbReference type="PANTHER" id="PTHR41317">
    <property type="entry name" value="PD-(D_E)XK NUCLEASE FAMILY TRANSPOSASE"/>
    <property type="match status" value="1"/>
</dbReference>
<evidence type="ECO:0008006" key="3">
    <source>
        <dbReference type="Google" id="ProtNLM"/>
    </source>
</evidence>
<dbReference type="Proteomes" id="UP000198771">
    <property type="component" value="Unassembled WGS sequence"/>
</dbReference>
<organism evidence="1 2">
    <name type="scientific">Desulfonatronum thiosulfatophilum</name>
    <dbReference type="NCBI Taxonomy" id="617002"/>
    <lineage>
        <taxon>Bacteria</taxon>
        <taxon>Pseudomonadati</taxon>
        <taxon>Thermodesulfobacteriota</taxon>
        <taxon>Desulfovibrionia</taxon>
        <taxon>Desulfovibrionales</taxon>
        <taxon>Desulfonatronaceae</taxon>
        <taxon>Desulfonatronum</taxon>
    </lineage>
</organism>
<dbReference type="NCBIfam" id="TIGR01784">
    <property type="entry name" value="T_den_put_tspse"/>
    <property type="match status" value="1"/>
</dbReference>
<proteinExistence type="predicted"/>
<evidence type="ECO:0000313" key="2">
    <source>
        <dbReference type="Proteomes" id="UP000198771"/>
    </source>
</evidence>
<reference evidence="1 2" key="1">
    <citation type="submission" date="2016-10" db="EMBL/GenBank/DDBJ databases">
        <authorList>
            <person name="de Groot N.N."/>
        </authorList>
    </citation>
    <scope>NUCLEOTIDE SEQUENCE [LARGE SCALE GENOMIC DNA]</scope>
    <source>
        <strain evidence="1 2">ASO4-2</strain>
    </source>
</reference>
<gene>
    <name evidence="1" type="ORF">SAMN05660653_01633</name>
</gene>
<protein>
    <recommendedName>
        <fullName evidence="3">Rpn family recombination-promoting nuclease/putative transposase</fullName>
    </recommendedName>
</protein>
<dbReference type="PANTHER" id="PTHR41317:SF1">
    <property type="entry name" value="PD-(D_E)XK NUCLEASE FAMILY TRANSPOSASE"/>
    <property type="match status" value="1"/>
</dbReference>
<dbReference type="AlphaFoldDB" id="A0A1G6CM64"/>
<dbReference type="InterPro" id="IPR010106">
    <property type="entry name" value="RpnA"/>
</dbReference>
<dbReference type="EMBL" id="FMXO01000008">
    <property type="protein sequence ID" value="SDB33956.1"/>
    <property type="molecule type" value="Genomic_DNA"/>
</dbReference>
<keyword evidence="2" id="KW-1185">Reference proteome</keyword>
<sequence length="214" mass="24441">MEIQILPTDPMPERTMFYWAKMYAGQIKAGDSYQKLKKCVTINIVDFPCIPLQQLHSCFHLTDDATGHRLTDVLEVHFLELPRLREAILAGPETDPLTQWMLFIDGESQEVIKMLAHDNKDIRQAYNLLEVISKDKLKRMAYEAREAELMDQRSRILSAEMKGREEGRVEGEEIGIRKIVQAMFARGMSLDDVAAITGLDREQVAGLQGQMQFG</sequence>